<gene>
    <name evidence="2" type="ORF">FHX78_113151</name>
</gene>
<keyword evidence="3" id="KW-1185">Reference proteome</keyword>
<keyword evidence="1" id="KW-0812">Transmembrane</keyword>
<dbReference type="RefSeq" id="WP_145868105.1">
    <property type="nucleotide sequence ID" value="NZ_BNCE01000003.1"/>
</dbReference>
<comment type="caution">
    <text evidence="2">The sequence shown here is derived from an EMBL/GenBank/DDBJ whole genome shotgun (WGS) entry which is preliminary data.</text>
</comment>
<feature type="transmembrane region" description="Helical" evidence="1">
    <location>
        <begin position="140"/>
        <end position="157"/>
    </location>
</feature>
<keyword evidence="1" id="KW-0472">Membrane</keyword>
<dbReference type="InterPro" id="IPR049713">
    <property type="entry name" value="Pr6Pr-like"/>
</dbReference>
<evidence type="ECO:0000313" key="2">
    <source>
        <dbReference type="EMBL" id="TWF86188.1"/>
    </source>
</evidence>
<evidence type="ECO:0000313" key="3">
    <source>
        <dbReference type="Proteomes" id="UP000316603"/>
    </source>
</evidence>
<protein>
    <recommendedName>
        <fullName evidence="4">Integral membrane regulator</fullName>
    </recommendedName>
</protein>
<evidence type="ECO:0008006" key="4">
    <source>
        <dbReference type="Google" id="ProtNLM"/>
    </source>
</evidence>
<feature type="transmembrane region" description="Helical" evidence="1">
    <location>
        <begin position="208"/>
        <end position="232"/>
    </location>
</feature>
<accession>A0A561TGE1</accession>
<dbReference type="OrthoDB" id="9809977at2"/>
<reference evidence="2 3" key="1">
    <citation type="submission" date="2019-06" db="EMBL/GenBank/DDBJ databases">
        <title>Sequencing the genomes of 1000 actinobacteria strains.</title>
        <authorList>
            <person name="Klenk H.-P."/>
        </authorList>
    </citation>
    <scope>NUCLEOTIDE SEQUENCE [LARGE SCALE GENOMIC DNA]</scope>
    <source>
        <strain evidence="2 3">DSM 41695</strain>
    </source>
</reference>
<feature type="transmembrane region" description="Helical" evidence="1">
    <location>
        <begin position="68"/>
        <end position="86"/>
    </location>
</feature>
<dbReference type="AlphaFoldDB" id="A0A561TGE1"/>
<keyword evidence="1" id="KW-1133">Transmembrane helix</keyword>
<name>A0A561TGE1_9ACTN</name>
<feature type="transmembrane region" description="Helical" evidence="1">
    <location>
        <begin position="169"/>
        <end position="188"/>
    </location>
</feature>
<feature type="transmembrane region" description="Helical" evidence="1">
    <location>
        <begin position="98"/>
        <end position="120"/>
    </location>
</feature>
<dbReference type="Proteomes" id="UP000316603">
    <property type="component" value="Unassembled WGS sequence"/>
</dbReference>
<dbReference type="NCBIfam" id="NF038065">
    <property type="entry name" value="Pr6Pr"/>
    <property type="match status" value="1"/>
</dbReference>
<feature type="transmembrane region" description="Helical" evidence="1">
    <location>
        <begin position="42"/>
        <end position="62"/>
    </location>
</feature>
<organism evidence="2 3">
    <name type="scientific">Streptomyces capillispiralis</name>
    <dbReference type="NCBI Taxonomy" id="68182"/>
    <lineage>
        <taxon>Bacteria</taxon>
        <taxon>Bacillati</taxon>
        <taxon>Actinomycetota</taxon>
        <taxon>Actinomycetes</taxon>
        <taxon>Kitasatosporales</taxon>
        <taxon>Streptomycetaceae</taxon>
        <taxon>Streptomyces</taxon>
    </lineage>
</organism>
<dbReference type="EMBL" id="VIWV01000001">
    <property type="protein sequence ID" value="TWF86188.1"/>
    <property type="molecule type" value="Genomic_DNA"/>
</dbReference>
<evidence type="ECO:0000256" key="1">
    <source>
        <dbReference type="SAM" id="Phobius"/>
    </source>
</evidence>
<proteinExistence type="predicted"/>
<sequence length="250" mass="26860">MTAPIPRDIPDLPALPGTTPTLLPSSAPARAVVPPVRRPLTAVYRLALALVATCAVLVEVLLGSPARVLSHFAVQSTVLLALVMLASARRAWSARHPLPGTVTGATLLYVVMAALVHHALPHFSTTGAGDPSWPVTLADHTLHTVLPIAAVLDWLVLSPPARTHLRQAATWLLYPLAYLAFTLTRGELLPDSPARYLYPFLDVAQHGYRHVLANALLLGLAFYALATLVVALDHTRPNPVRRPSKTGFRV</sequence>